<gene>
    <name evidence="8" type="ORF">g.47617</name>
</gene>
<dbReference type="GO" id="GO:0003964">
    <property type="term" value="F:RNA-directed DNA polymerase activity"/>
    <property type="evidence" value="ECO:0007669"/>
    <property type="project" value="UniProtKB-KW"/>
</dbReference>
<keyword evidence="1" id="KW-0548">Nucleotidyltransferase</keyword>
<dbReference type="AlphaFoldDB" id="A0A1B6KWA8"/>
<dbReference type="Gene3D" id="3.30.70.270">
    <property type="match status" value="2"/>
</dbReference>
<feature type="domain" description="Reverse transcriptase" evidence="6">
    <location>
        <begin position="68"/>
        <end position="223"/>
    </location>
</feature>
<keyword evidence="2" id="KW-0540">Nuclease</keyword>
<dbReference type="FunFam" id="3.30.70.270:FF:000026">
    <property type="entry name" value="Transposon Ty3-G Gag-Pol polyprotein"/>
    <property type="match status" value="1"/>
</dbReference>
<keyword evidence="4" id="KW-0695">RNA-directed DNA polymerase</keyword>
<evidence type="ECO:0000256" key="2">
    <source>
        <dbReference type="ARBA" id="ARBA00022722"/>
    </source>
</evidence>
<feature type="non-terminal residue" evidence="8">
    <location>
        <position position="380"/>
    </location>
</feature>
<keyword evidence="3" id="KW-0255">Endonuclease</keyword>
<evidence type="ECO:0000256" key="4">
    <source>
        <dbReference type="ARBA" id="ARBA00022918"/>
    </source>
</evidence>
<dbReference type="Gene3D" id="3.10.10.10">
    <property type="entry name" value="HIV Type 1 Reverse Transcriptase, subunit A, domain 1"/>
    <property type="match status" value="1"/>
</dbReference>
<evidence type="ECO:0000256" key="5">
    <source>
        <dbReference type="ARBA" id="ARBA00023268"/>
    </source>
</evidence>
<dbReference type="CDD" id="cd01647">
    <property type="entry name" value="RT_LTR"/>
    <property type="match status" value="1"/>
</dbReference>
<name>A0A1B6KWA8_9HEMI</name>
<evidence type="ECO:0000256" key="1">
    <source>
        <dbReference type="ARBA" id="ARBA00022695"/>
    </source>
</evidence>
<dbReference type="InterPro" id="IPR050951">
    <property type="entry name" value="Retrovirus_Pol_polyprotein"/>
</dbReference>
<evidence type="ECO:0000256" key="3">
    <source>
        <dbReference type="ARBA" id="ARBA00022759"/>
    </source>
</evidence>
<dbReference type="Pfam" id="PF00078">
    <property type="entry name" value="RVT_1"/>
    <property type="match status" value="1"/>
</dbReference>
<proteinExistence type="predicted"/>
<sequence length="380" mass="43644">MSGIGCIDGAHEIQLKDGAVPVIHASRKVPVALKPKLKQKLDSLERLKIIEKVVKPTEWVQSLVIVYKANGDMRLCLDPKDLNNVIMRPHFQMPSFEKISAKMAGAKYFSTLDSKNGFWHVKLTKQSSDLCTFNTPFCCYKFLRLPYGICSASEVFQQKMKEIFNDIEGVEVYVDDLILWGRTKAEHDARLKLILDKMRLEKIKLNKDKCRLCVSEITYLGHRFTQNGIDIDENKVRAIYCMESPNDRKSLERFLGLVTYVSKYLPNVSEHTAPLRAILKKKSTFDWQHEQQKAFDNLKKLLTNRPVLQFFDTKKPTVITVDSSQNGLGAALLQNNLPVAYASKAQNETQRRFAQIEKEMLAIVFGCERFHHYVFGSRFT</sequence>
<evidence type="ECO:0008006" key="9">
    <source>
        <dbReference type="Google" id="ProtNLM"/>
    </source>
</evidence>
<organism evidence="8">
    <name type="scientific">Graphocephala atropunctata</name>
    <dbReference type="NCBI Taxonomy" id="36148"/>
    <lineage>
        <taxon>Eukaryota</taxon>
        <taxon>Metazoa</taxon>
        <taxon>Ecdysozoa</taxon>
        <taxon>Arthropoda</taxon>
        <taxon>Hexapoda</taxon>
        <taxon>Insecta</taxon>
        <taxon>Pterygota</taxon>
        <taxon>Neoptera</taxon>
        <taxon>Paraneoptera</taxon>
        <taxon>Hemiptera</taxon>
        <taxon>Auchenorrhyncha</taxon>
        <taxon>Membracoidea</taxon>
        <taxon>Cicadellidae</taxon>
        <taxon>Cicadellinae</taxon>
        <taxon>Cicadellini</taxon>
        <taxon>Graphocephala</taxon>
    </lineage>
</organism>
<dbReference type="EMBL" id="GEBQ01024267">
    <property type="protein sequence ID" value="JAT15710.1"/>
    <property type="molecule type" value="Transcribed_RNA"/>
</dbReference>
<dbReference type="GO" id="GO:0004519">
    <property type="term" value="F:endonuclease activity"/>
    <property type="evidence" value="ECO:0007669"/>
    <property type="project" value="UniProtKB-KW"/>
</dbReference>
<dbReference type="Pfam" id="PF17919">
    <property type="entry name" value="RT_RNaseH_2"/>
    <property type="match status" value="1"/>
</dbReference>
<dbReference type="InterPro" id="IPR041577">
    <property type="entry name" value="RT_RNaseH_2"/>
</dbReference>
<accession>A0A1B6KWA8</accession>
<reference evidence="8" key="1">
    <citation type="submission" date="2015-11" db="EMBL/GenBank/DDBJ databases">
        <title>De novo transcriptome assembly of four potential Pierce s Disease insect vectors from Arizona vineyards.</title>
        <authorList>
            <person name="Tassone E.E."/>
        </authorList>
    </citation>
    <scope>NUCLEOTIDE SEQUENCE</scope>
</reference>
<evidence type="ECO:0000313" key="8">
    <source>
        <dbReference type="EMBL" id="JAT15710.1"/>
    </source>
</evidence>
<dbReference type="FunFam" id="3.10.20.370:FF:000001">
    <property type="entry name" value="Retrovirus-related Pol polyprotein from transposon 17.6-like protein"/>
    <property type="match status" value="1"/>
</dbReference>
<protein>
    <recommendedName>
        <fullName evidence="9">Reverse transcriptase domain-containing protein</fullName>
    </recommendedName>
</protein>
<dbReference type="InterPro" id="IPR000477">
    <property type="entry name" value="RT_dom"/>
</dbReference>
<dbReference type="InterPro" id="IPR043128">
    <property type="entry name" value="Rev_trsase/Diguanyl_cyclase"/>
</dbReference>
<keyword evidence="3" id="KW-0378">Hydrolase</keyword>
<dbReference type="SUPFAM" id="SSF56672">
    <property type="entry name" value="DNA/RNA polymerases"/>
    <property type="match status" value="1"/>
</dbReference>
<dbReference type="InterPro" id="IPR043502">
    <property type="entry name" value="DNA/RNA_pol_sf"/>
</dbReference>
<keyword evidence="1" id="KW-0808">Transferase</keyword>
<evidence type="ECO:0000259" key="6">
    <source>
        <dbReference type="Pfam" id="PF00078"/>
    </source>
</evidence>
<keyword evidence="5" id="KW-0511">Multifunctional enzyme</keyword>
<feature type="domain" description="Reverse transcriptase/retrotransposon-derived protein RNase H-like" evidence="7">
    <location>
        <begin position="287"/>
        <end position="380"/>
    </location>
</feature>
<dbReference type="PANTHER" id="PTHR37984:SF5">
    <property type="entry name" value="PROTEIN NYNRIN-LIKE"/>
    <property type="match status" value="1"/>
</dbReference>
<evidence type="ECO:0000259" key="7">
    <source>
        <dbReference type="Pfam" id="PF17919"/>
    </source>
</evidence>
<dbReference type="PANTHER" id="PTHR37984">
    <property type="entry name" value="PROTEIN CBG26694"/>
    <property type="match status" value="1"/>
</dbReference>